<gene>
    <name evidence="2" type="ORF">TL08_20880</name>
</gene>
<dbReference type="InterPro" id="IPR007278">
    <property type="entry name" value="DUF397"/>
</dbReference>
<protein>
    <submittedName>
        <fullName evidence="2">DUF397 family protein</fullName>
    </submittedName>
</protein>
<proteinExistence type="predicted"/>
<dbReference type="Pfam" id="PF04149">
    <property type="entry name" value="DUF397"/>
    <property type="match status" value="1"/>
</dbReference>
<evidence type="ECO:0000259" key="1">
    <source>
        <dbReference type="Pfam" id="PF04149"/>
    </source>
</evidence>
<feature type="domain" description="DUF397" evidence="1">
    <location>
        <begin position="4"/>
        <end position="56"/>
    </location>
</feature>
<reference evidence="3" key="1">
    <citation type="submission" date="2016-03" db="EMBL/GenBank/DDBJ databases">
        <title>Complete genome sequence of the type strain Actinoalloteichus hymeniacidonis DSM 45092.</title>
        <authorList>
            <person name="Schaffert L."/>
            <person name="Albersmeier A."/>
            <person name="Winkler A."/>
            <person name="Kalinowski J."/>
            <person name="Zotchev S."/>
            <person name="Ruckert C."/>
        </authorList>
    </citation>
    <scope>NUCLEOTIDE SEQUENCE [LARGE SCALE GENOMIC DNA]</scope>
    <source>
        <strain evidence="3">HPA177(T) (DSM 45092(T))</strain>
    </source>
</reference>
<dbReference type="EMBL" id="CP014859">
    <property type="protein sequence ID" value="AOS64967.1"/>
    <property type="molecule type" value="Genomic_DNA"/>
</dbReference>
<dbReference type="Proteomes" id="UP000095210">
    <property type="component" value="Chromosome"/>
</dbReference>
<dbReference type="KEGG" id="ahm:TL08_20880"/>
<name>A0AAC9N0D2_9PSEU</name>
<dbReference type="RefSeq" id="WP_084643309.1">
    <property type="nucleotide sequence ID" value="NZ_JACHIS010000001.1"/>
</dbReference>
<keyword evidence="3" id="KW-1185">Reference proteome</keyword>
<accession>A0AAC9N0D2</accession>
<sequence length="61" mass="6753">MEKLRWRKSSWSSTSISCVEIGCSSQSIGIRDTKNRSGGMLQVDRSAFAAFVASVKADRLR</sequence>
<dbReference type="AlphaFoldDB" id="A0AAC9N0D2"/>
<evidence type="ECO:0000313" key="3">
    <source>
        <dbReference type="Proteomes" id="UP000095210"/>
    </source>
</evidence>
<evidence type="ECO:0000313" key="2">
    <source>
        <dbReference type="EMBL" id="AOS64967.1"/>
    </source>
</evidence>
<organism evidence="2 3">
    <name type="scientific">Actinoalloteichus hymeniacidonis</name>
    <dbReference type="NCBI Taxonomy" id="340345"/>
    <lineage>
        <taxon>Bacteria</taxon>
        <taxon>Bacillati</taxon>
        <taxon>Actinomycetota</taxon>
        <taxon>Actinomycetes</taxon>
        <taxon>Pseudonocardiales</taxon>
        <taxon>Pseudonocardiaceae</taxon>
        <taxon>Actinoalloteichus</taxon>
    </lineage>
</organism>